<dbReference type="PANTHER" id="PTHR31745:SF1">
    <property type="entry name" value="SINGLE-STRANDED DNA-BINDING PROTEIN WHY2, MITOCHONDRIAL"/>
    <property type="match status" value="1"/>
</dbReference>
<reference evidence="1" key="1">
    <citation type="journal article" date="2020" name="bioRxiv">
        <title>Hybrid origin of Populus tomentosa Carr. identified through genome sequencing and phylogenomic analysis.</title>
        <authorList>
            <person name="An X."/>
            <person name="Gao K."/>
            <person name="Chen Z."/>
            <person name="Li J."/>
            <person name="Yang X."/>
            <person name="Yang X."/>
            <person name="Zhou J."/>
            <person name="Guo T."/>
            <person name="Zhao T."/>
            <person name="Huang S."/>
            <person name="Miao D."/>
            <person name="Khan W.U."/>
            <person name="Rao P."/>
            <person name="Ye M."/>
            <person name="Lei B."/>
            <person name="Liao W."/>
            <person name="Wang J."/>
            <person name="Ji L."/>
            <person name="Li Y."/>
            <person name="Guo B."/>
            <person name="Mustafa N.S."/>
            <person name="Li S."/>
            <person name="Yun Q."/>
            <person name="Keller S.R."/>
            <person name="Mao J."/>
            <person name="Zhang R."/>
            <person name="Strauss S.H."/>
        </authorList>
    </citation>
    <scope>NUCLEOTIDE SEQUENCE</scope>
    <source>
        <strain evidence="1">GM15</strain>
        <tissue evidence="1">Leaf</tissue>
    </source>
</reference>
<comment type="caution">
    <text evidence="1">The sequence shown here is derived from an EMBL/GenBank/DDBJ whole genome shotgun (WGS) entry which is preliminary data.</text>
</comment>
<evidence type="ECO:0000313" key="1">
    <source>
        <dbReference type="EMBL" id="KAG6782149.1"/>
    </source>
</evidence>
<evidence type="ECO:0000313" key="2">
    <source>
        <dbReference type="Proteomes" id="UP000886885"/>
    </source>
</evidence>
<proteinExistence type="predicted"/>
<dbReference type="PANTHER" id="PTHR31745">
    <property type="entry name" value="SINGLE-STRANDED DNA-BINDING PROTEIN WHY2, MITOCHONDRIAL"/>
    <property type="match status" value="1"/>
</dbReference>
<organism evidence="1 2">
    <name type="scientific">Populus tomentosa</name>
    <name type="common">Chinese white poplar</name>
    <dbReference type="NCBI Taxonomy" id="118781"/>
    <lineage>
        <taxon>Eukaryota</taxon>
        <taxon>Viridiplantae</taxon>
        <taxon>Streptophyta</taxon>
        <taxon>Embryophyta</taxon>
        <taxon>Tracheophyta</taxon>
        <taxon>Spermatophyta</taxon>
        <taxon>Magnoliopsida</taxon>
        <taxon>eudicotyledons</taxon>
        <taxon>Gunneridae</taxon>
        <taxon>Pentapetalae</taxon>
        <taxon>rosids</taxon>
        <taxon>fabids</taxon>
        <taxon>Malpighiales</taxon>
        <taxon>Salicaceae</taxon>
        <taxon>Saliceae</taxon>
        <taxon>Populus</taxon>
    </lineage>
</organism>
<name>A0A8X8DAK1_POPTO</name>
<dbReference type="GO" id="GO:0003697">
    <property type="term" value="F:single-stranded DNA binding"/>
    <property type="evidence" value="ECO:0007669"/>
    <property type="project" value="InterPro"/>
</dbReference>
<dbReference type="OrthoDB" id="511009at2759"/>
<protein>
    <submittedName>
        <fullName evidence="1">Uncharacterized protein</fullName>
    </submittedName>
</protein>
<dbReference type="GO" id="GO:0006355">
    <property type="term" value="P:regulation of DNA-templated transcription"/>
    <property type="evidence" value="ECO:0007669"/>
    <property type="project" value="InterPro"/>
</dbReference>
<dbReference type="EMBL" id="JAAWWB010000005">
    <property type="protein sequence ID" value="KAG6782149.1"/>
    <property type="molecule type" value="Genomic_DNA"/>
</dbReference>
<dbReference type="AlphaFoldDB" id="A0A8X8DAK1"/>
<dbReference type="GO" id="GO:0006952">
    <property type="term" value="P:defense response"/>
    <property type="evidence" value="ECO:0007669"/>
    <property type="project" value="InterPro"/>
</dbReference>
<sequence>MMKLSRLLNSNRNAVGKPTDVRDGSALHALTFQVGISTGGKSSIQDRVFAPYSVFKGKAALSVEPVLPTFSKFGSGNLRVDRRGSMMLTFLPAIGERKYDYEKRQKFALSATEVGSLISTGPKDSCEFFHDPSMLSSNAGQVRKNLSIKPHADGSGYFISLRRNGGQQQNDGRIDKIAELQRKVELLSRLDVNSFVITCLKESAWEKMKKKIAHATSAALVLVLEFWSVVNNILKTTERFTVPVTTAEFTVLKTACSFALPHIMGWDRLTTPLPGTLASKLSKVDPQMPDLEWDK</sequence>
<dbReference type="InterPro" id="IPR013742">
    <property type="entry name" value="Whirly"/>
</dbReference>
<dbReference type="Proteomes" id="UP000886885">
    <property type="component" value="Chromosome 3A"/>
</dbReference>
<keyword evidence="2" id="KW-1185">Reference proteome</keyword>
<gene>
    <name evidence="1" type="ORF">POTOM_011539</name>
</gene>
<dbReference type="Pfam" id="PF08536">
    <property type="entry name" value="Whirly"/>
    <property type="match status" value="1"/>
</dbReference>
<accession>A0A8X8DAK1</accession>